<keyword evidence="1" id="KW-0812">Transmembrane</keyword>
<feature type="transmembrane region" description="Helical" evidence="1">
    <location>
        <begin position="175"/>
        <end position="193"/>
    </location>
</feature>
<reference evidence="2 3" key="1">
    <citation type="submission" date="2016-10" db="EMBL/GenBank/DDBJ databases">
        <authorList>
            <person name="de Groot N.N."/>
        </authorList>
    </citation>
    <scope>NUCLEOTIDE SEQUENCE [LARGE SCALE GENOMIC DNA]</scope>
    <source>
        <strain evidence="2 3">AB35.6</strain>
    </source>
</reference>
<evidence type="ECO:0000313" key="2">
    <source>
        <dbReference type="EMBL" id="SEB40412.1"/>
    </source>
</evidence>
<feature type="transmembrane region" description="Helical" evidence="1">
    <location>
        <begin position="146"/>
        <end position="168"/>
    </location>
</feature>
<dbReference type="AlphaFoldDB" id="A0A1H4J4D7"/>
<dbReference type="RefSeq" id="WP_074652031.1">
    <property type="nucleotide sequence ID" value="NZ_FNSD01000001.1"/>
</dbReference>
<sequence>MPDVPESQGAKSDTTARRSETAPELPFVAVFSWLVAIVIGLGPIVFAIVRWRTVIAYSNASMSWIEGHGPLAVLSYTLFTLLLPLPAHIGMVFVLYKTLFKRAGSDFRWIYSFLTYALVFSLYRAAATPLVKRLFPELVSNHEVFFRWSLQVQAVIFLAIVASAIYIFKQKALTTFGFTEVIVALVSNAALLSKVDLTTFPRVQMQSGSAVALIVFTYLLSRGIGDIFDGLNKLKTKHGDRVIQWFRAEASPVTSKAESQDPPA</sequence>
<keyword evidence="1" id="KW-0472">Membrane</keyword>
<feature type="transmembrane region" description="Helical" evidence="1">
    <location>
        <begin position="71"/>
        <end position="96"/>
    </location>
</feature>
<feature type="transmembrane region" description="Helical" evidence="1">
    <location>
        <begin position="108"/>
        <end position="126"/>
    </location>
</feature>
<dbReference type="Proteomes" id="UP000182409">
    <property type="component" value="Unassembled WGS sequence"/>
</dbReference>
<accession>A0A1H4J4D7</accession>
<proteinExistence type="predicted"/>
<name>A0A1H4J4D7_9BACT</name>
<feature type="transmembrane region" description="Helical" evidence="1">
    <location>
        <begin position="205"/>
        <end position="225"/>
    </location>
</feature>
<protein>
    <submittedName>
        <fullName evidence="2">Uncharacterized protein</fullName>
    </submittedName>
</protein>
<organism evidence="2 3">
    <name type="scientific">Terriglobus roseus</name>
    <dbReference type="NCBI Taxonomy" id="392734"/>
    <lineage>
        <taxon>Bacteria</taxon>
        <taxon>Pseudomonadati</taxon>
        <taxon>Acidobacteriota</taxon>
        <taxon>Terriglobia</taxon>
        <taxon>Terriglobales</taxon>
        <taxon>Acidobacteriaceae</taxon>
        <taxon>Terriglobus</taxon>
    </lineage>
</organism>
<keyword evidence="1" id="KW-1133">Transmembrane helix</keyword>
<evidence type="ECO:0000256" key="1">
    <source>
        <dbReference type="SAM" id="Phobius"/>
    </source>
</evidence>
<gene>
    <name evidence="2" type="ORF">SAMN05443244_0307</name>
</gene>
<dbReference type="EMBL" id="FNSD01000001">
    <property type="protein sequence ID" value="SEB40412.1"/>
    <property type="molecule type" value="Genomic_DNA"/>
</dbReference>
<feature type="transmembrane region" description="Helical" evidence="1">
    <location>
        <begin position="27"/>
        <end position="51"/>
    </location>
</feature>
<evidence type="ECO:0000313" key="3">
    <source>
        <dbReference type="Proteomes" id="UP000182409"/>
    </source>
</evidence>